<dbReference type="InterPro" id="IPR019734">
    <property type="entry name" value="TPR_rpt"/>
</dbReference>
<proteinExistence type="predicted"/>
<dbReference type="Pfam" id="PF20173">
    <property type="entry name" value="ZnF_RZ-type"/>
    <property type="match status" value="1"/>
</dbReference>
<comment type="subcellular location">
    <subcellularLocation>
        <location evidence="1">Cytoplasm</location>
    </subcellularLocation>
</comment>
<dbReference type="GO" id="GO:0031380">
    <property type="term" value="C:nuclear RNA-directed RNA polymerase complex"/>
    <property type="evidence" value="ECO:0007669"/>
    <property type="project" value="TreeGrafter"/>
</dbReference>
<feature type="zinc finger region" description="C3H1-type" evidence="13">
    <location>
        <begin position="147"/>
        <end position="174"/>
    </location>
</feature>
<dbReference type="Pfam" id="PF00564">
    <property type="entry name" value="PB1"/>
    <property type="match status" value="1"/>
</dbReference>
<evidence type="ECO:0000256" key="1">
    <source>
        <dbReference type="ARBA" id="ARBA00004496"/>
    </source>
</evidence>
<dbReference type="CDD" id="cd06008">
    <property type="entry name" value="NF-X1-zinc-finger"/>
    <property type="match status" value="3"/>
</dbReference>
<dbReference type="FunFam" id="3.40.50.300:FF:000326">
    <property type="entry name" value="P-loop containing nucleoside triphosphate hydrolase"/>
    <property type="match status" value="1"/>
</dbReference>
<dbReference type="Gene3D" id="3.10.20.90">
    <property type="entry name" value="Phosphatidylinositol 3-kinase Catalytic Subunit, Chain A, domain 1"/>
    <property type="match status" value="1"/>
</dbReference>
<dbReference type="SMART" id="SM00438">
    <property type="entry name" value="ZnF_NFX"/>
    <property type="match status" value="4"/>
</dbReference>
<dbReference type="GO" id="GO:0016787">
    <property type="term" value="F:hydrolase activity"/>
    <property type="evidence" value="ECO:0007669"/>
    <property type="project" value="UniProtKB-KW"/>
</dbReference>
<dbReference type="InterPro" id="IPR041677">
    <property type="entry name" value="DNA2/NAM7_AAA_11"/>
</dbReference>
<evidence type="ECO:0000259" key="16">
    <source>
        <dbReference type="PROSITE" id="PS51745"/>
    </source>
</evidence>
<keyword evidence="10 13" id="KW-0862">Zinc</keyword>
<evidence type="ECO:0000313" key="19">
    <source>
        <dbReference type="Proteomes" id="UP000886520"/>
    </source>
</evidence>
<dbReference type="InterPro" id="IPR000967">
    <property type="entry name" value="Znf_NFX1"/>
</dbReference>
<dbReference type="CDD" id="cd05992">
    <property type="entry name" value="PB1"/>
    <property type="match status" value="1"/>
</dbReference>
<evidence type="ECO:0000256" key="8">
    <source>
        <dbReference type="ARBA" id="ARBA00022801"/>
    </source>
</evidence>
<dbReference type="Pfam" id="PF13087">
    <property type="entry name" value="AAA_12"/>
    <property type="match status" value="1"/>
</dbReference>
<feature type="domain" description="PB1" evidence="16">
    <location>
        <begin position="26"/>
        <end position="120"/>
    </location>
</feature>
<dbReference type="InterPro" id="IPR047187">
    <property type="entry name" value="SF1_C_Upf1"/>
</dbReference>
<dbReference type="CDD" id="cd17936">
    <property type="entry name" value="EEXXEc_NFX1"/>
    <property type="match status" value="1"/>
</dbReference>
<reference evidence="18" key="1">
    <citation type="submission" date="2021-01" db="EMBL/GenBank/DDBJ databases">
        <title>Adiantum capillus-veneris genome.</title>
        <authorList>
            <person name="Fang Y."/>
            <person name="Liao Q."/>
        </authorList>
    </citation>
    <scope>NUCLEOTIDE SEQUENCE</scope>
    <source>
        <strain evidence="18">H3</strain>
        <tissue evidence="18">Leaf</tissue>
    </source>
</reference>
<dbReference type="SUPFAM" id="SSF48452">
    <property type="entry name" value="TPR-like"/>
    <property type="match status" value="1"/>
</dbReference>
<dbReference type="Proteomes" id="UP000886520">
    <property type="component" value="Chromosome 13"/>
</dbReference>
<dbReference type="GO" id="GO:0005737">
    <property type="term" value="C:cytoplasm"/>
    <property type="evidence" value="ECO:0007669"/>
    <property type="project" value="UniProtKB-SubCell"/>
</dbReference>
<evidence type="ECO:0000256" key="10">
    <source>
        <dbReference type="ARBA" id="ARBA00022833"/>
    </source>
</evidence>
<dbReference type="PROSITE" id="PS51745">
    <property type="entry name" value="PB1"/>
    <property type="match status" value="1"/>
</dbReference>
<evidence type="ECO:0000256" key="12">
    <source>
        <dbReference type="ARBA" id="ARBA00022859"/>
    </source>
</evidence>
<dbReference type="GO" id="GO:0005694">
    <property type="term" value="C:chromosome"/>
    <property type="evidence" value="ECO:0007669"/>
    <property type="project" value="UniProtKB-ARBA"/>
</dbReference>
<dbReference type="InterPro" id="IPR041679">
    <property type="entry name" value="DNA2/NAM7-like_C"/>
</dbReference>
<dbReference type="InterPro" id="IPR057373">
    <property type="entry name" value="ZNFX1"/>
</dbReference>
<keyword evidence="19" id="KW-1185">Reference proteome</keyword>
<sequence>MAACDQNSHPLTSCSNPSSPSATSIAPRLKLCYLNHAKLVALPLAPQLTFSKLLSLVDQAFPETRHRRIPNVSNSSHIELSYSDEDGDTVIIDSEESLSLPAVSFHKSHLDVIKLHIHVKNDHTSNAFNGRYADPPSTKSAPSYNRPQPRIPCRHFRAGSCLYGSACKFLHDAGNQRNTTQPTLLSDEFEINKWLATLKSASEHDNISYLTSTEGYSSFLHVLNHPRLLQVHLQQIVSLLTRPKLRTSLLKQDTYKIYNALIGSQFLNVMHSHIRTSVKPTLGSIEPYALLCEELMSRTSDGWKEVPLDELKTLVDEVITDDSMMDLSYMLARLLDQRAKKKRLEAVDEKLESLGLGSNFRELPIIPPKEQLLSKENPNHLPVNQVGLRYPNVGVYLDTHFRLMQEDCIATLRDGIHELRENSKGDPNIHVYKDVRLAGLQCGSHAMVFRVSFHANMRRPIDWQSAKRLMFGSLLCMSCDKFQTLLWAVVANRTVEQLSNNMVDIQLLECSEQQALEASSAYVMAESSAAYFEAYSHVLRNLQRPEMDKLPFQEHFIALEPHIKEPAYLKERNREDVFDFESIFPQMKAELRTSHFHILQSWPEWQNSLDKSQMSALKHGLTKKLALIQGPPGTGKTFIGLLIVKIMLANLKQNIKEINSDFGWGSLLRPLPQKVRESLQGDTIGGPILVICYTNHALDQFLGGIHAHEKNIVRVGGRSKSPTLEACNLQKLLHEGRQDWQFLRNEKQEVYMQKKDLEEQMLKCAALVNIEYVTQESLHGIATEEQLHSLFYKGCDTHKVAKMWLHEKDRDSRKTNNVEPDLLRRQEVTSSMQNPFEALEMAEDPTEDKYPHGDLLHELAENGRNIILDEFDSPSTSKGSNDMIMIKPRAKDKVQCEPQGSAWTEVKARRPMPYVPPRTCSNEGMPSRIEDFSAEQRLEMLKNHTDIWSLDGDARRALHAHWVERIHCEAQEKITRLSTQFTETCQKKQEIENEIQLYLLRKAKVVGMTTTAAARNHSILESLQAEIIVVEEAAEVLESHILACLTASTKHLILIGDHLQLRPAVAVHKLAVKHQLDVSLFERLVKSGVEYVTLGVQRRMRPSISKLISGIYPMLKDHESVTSREDIKGMKSNVFFLHHTTPEEHRGDDELGKVNTVEAQLVVELCAYLIKQQYAYTDITILSMYKGQTQEIFRQLAQKLPANHLVHDNDQPKLPRVSSVDDYQGEECKIIILSLVRSNSLPTAGSPGKIGFLAVSNRVCVALSRARDGLFMFGNGELLCKKSELWEGVVKELQQSDAYGNALILTCQNHPDRETRIQNPSDFRSAPDGGCDKACELQLSCGHACPKRCHPGGHDKIVCPKRCPCKHPLCGHQCQRLCHGFDDCPPCLEPVVKELPQCGHSARVSCSTSTKSVNCQTPCPKILECSHKCWRKCGQACTSLCQQLVDRILPCGHSVKIACHIDTLTYLCREPCQKILPDCQHICQGTCGTCKQGQAHVPCKRKCNRSLPCGHSCLSRCHEVCPPCTMPCQKRCLHSRCPNICGYPCVPCMEPCQWSCTHLACNLLCHELCNRPCCDEPCKETLQCGHLCLGLCGEPCPSICRHCTPGFKDTISLLMMDEFDESDRFVELQDCGHVFEVSGLDTWMHTEQSGSGTNGISPKQCPECRTSVRRSLRYGNQVKTKLYQIEEVKKRILQFDITNQGIKLLQLKAYDEAVEKFVAAIDSNRENLDAYLGLGTALCLQSQFKEGIHFFQLVVQHSPLRCAINEIDTGKAFWGNSFLPRTMTKVRNVIQKTTACQPPIAREADKKLAMRALVQWAKALSNMTKFDAATRACEIVLKEEPSNKEAKETLQLAKAERQSRMEVVEVMMKEVGGRGHWYQCPNGHFYVVGECGGPMQVSKCPDCKATVGGQNHAPAEGNTHSTIDGSTYSAFSDRVGLRRFNHDL</sequence>
<dbReference type="InterPro" id="IPR027417">
    <property type="entry name" value="P-loop_NTPase"/>
</dbReference>
<dbReference type="GO" id="GO:0008270">
    <property type="term" value="F:zinc ion binding"/>
    <property type="evidence" value="ECO:0007669"/>
    <property type="project" value="UniProtKB-KW"/>
</dbReference>
<feature type="region of interest" description="Disordered" evidence="14">
    <location>
        <begin position="126"/>
        <end position="148"/>
    </location>
</feature>
<dbReference type="InterPro" id="IPR046439">
    <property type="entry name" value="ZF_RZ_dom"/>
</dbReference>
<protein>
    <submittedName>
        <fullName evidence="18">Uncharacterized protein</fullName>
    </submittedName>
</protein>
<feature type="compositionally biased region" description="Low complexity" evidence="14">
    <location>
        <begin position="10"/>
        <end position="20"/>
    </location>
</feature>
<dbReference type="Gene3D" id="1.25.40.10">
    <property type="entry name" value="Tetratricopeptide repeat domain"/>
    <property type="match status" value="1"/>
</dbReference>
<gene>
    <name evidence="18" type="ORF">GOP47_0013463</name>
</gene>
<evidence type="ECO:0000256" key="11">
    <source>
        <dbReference type="ARBA" id="ARBA00022840"/>
    </source>
</evidence>
<comment type="caution">
    <text evidence="18">The sequence shown here is derived from an EMBL/GenBank/DDBJ whole genome shotgun (WGS) entry which is preliminary data.</text>
</comment>
<evidence type="ECO:0000256" key="2">
    <source>
        <dbReference type="ARBA" id="ARBA00022490"/>
    </source>
</evidence>
<dbReference type="SMART" id="SM00356">
    <property type="entry name" value="ZnF_C3H1"/>
    <property type="match status" value="1"/>
</dbReference>
<evidence type="ECO:0000256" key="6">
    <source>
        <dbReference type="ARBA" id="ARBA00022741"/>
    </source>
</evidence>
<organism evidence="18 19">
    <name type="scientific">Adiantum capillus-veneris</name>
    <name type="common">Maidenhair fern</name>
    <dbReference type="NCBI Taxonomy" id="13818"/>
    <lineage>
        <taxon>Eukaryota</taxon>
        <taxon>Viridiplantae</taxon>
        <taxon>Streptophyta</taxon>
        <taxon>Embryophyta</taxon>
        <taxon>Tracheophyta</taxon>
        <taxon>Polypodiopsida</taxon>
        <taxon>Polypodiidae</taxon>
        <taxon>Polypodiales</taxon>
        <taxon>Pteridineae</taxon>
        <taxon>Pteridaceae</taxon>
        <taxon>Vittarioideae</taxon>
        <taxon>Adiantum</taxon>
    </lineage>
</organism>
<dbReference type="GO" id="GO:0002376">
    <property type="term" value="P:immune system process"/>
    <property type="evidence" value="ECO:0007669"/>
    <property type="project" value="UniProtKB-KW"/>
</dbReference>
<keyword evidence="9" id="KW-0347">Helicase</keyword>
<evidence type="ECO:0000256" key="7">
    <source>
        <dbReference type="ARBA" id="ARBA00022771"/>
    </source>
</evidence>
<evidence type="ECO:0000256" key="13">
    <source>
        <dbReference type="PROSITE-ProRule" id="PRU00723"/>
    </source>
</evidence>
<feature type="region of interest" description="Disordered" evidence="14">
    <location>
        <begin position="1"/>
        <end position="20"/>
    </location>
</feature>
<feature type="compositionally biased region" description="Polar residues" evidence="14">
    <location>
        <begin position="137"/>
        <end position="146"/>
    </location>
</feature>
<dbReference type="SMART" id="SM00666">
    <property type="entry name" value="PB1"/>
    <property type="match status" value="1"/>
</dbReference>
<dbReference type="GO" id="GO:0004386">
    <property type="term" value="F:helicase activity"/>
    <property type="evidence" value="ECO:0007669"/>
    <property type="project" value="UniProtKB-KW"/>
</dbReference>
<keyword evidence="6" id="KW-0547">Nucleotide-binding</keyword>
<evidence type="ECO:0000256" key="3">
    <source>
        <dbReference type="ARBA" id="ARBA00022528"/>
    </source>
</evidence>
<dbReference type="PROSITE" id="PS50103">
    <property type="entry name" value="ZF_C3H1"/>
    <property type="match status" value="1"/>
</dbReference>
<dbReference type="EMBL" id="JABFUD020000013">
    <property type="protein sequence ID" value="KAI5071212.1"/>
    <property type="molecule type" value="Genomic_DNA"/>
</dbReference>
<name>A0A9D4ZEK0_ADICA</name>
<accession>A0A9D4ZEK0</accession>
<evidence type="ECO:0000259" key="15">
    <source>
        <dbReference type="PROSITE" id="PS50103"/>
    </source>
</evidence>
<dbReference type="SUPFAM" id="SSF52540">
    <property type="entry name" value="P-loop containing nucleoside triphosphate hydrolases"/>
    <property type="match status" value="1"/>
</dbReference>
<dbReference type="InterPro" id="IPR045055">
    <property type="entry name" value="DNA2/NAM7-like"/>
</dbReference>
<dbReference type="InterPro" id="IPR011990">
    <property type="entry name" value="TPR-like_helical_dom_sf"/>
</dbReference>
<keyword evidence="3" id="KW-0150">Chloroplast</keyword>
<keyword evidence="11" id="KW-0067">ATP-binding</keyword>
<dbReference type="SMART" id="SM00028">
    <property type="entry name" value="TPR"/>
    <property type="match status" value="3"/>
</dbReference>
<evidence type="ECO:0000313" key="18">
    <source>
        <dbReference type="EMBL" id="KAI5071212.1"/>
    </source>
</evidence>
<keyword evidence="7 13" id="KW-0863">Zinc-finger</keyword>
<evidence type="ECO:0000256" key="9">
    <source>
        <dbReference type="ARBA" id="ARBA00022806"/>
    </source>
</evidence>
<dbReference type="Pfam" id="PF13086">
    <property type="entry name" value="AAA_11"/>
    <property type="match status" value="2"/>
</dbReference>
<dbReference type="OrthoDB" id="2015322at2759"/>
<dbReference type="SUPFAM" id="SSF54277">
    <property type="entry name" value="CAD &amp; PB1 domains"/>
    <property type="match status" value="1"/>
</dbReference>
<feature type="domain" description="RZ-type" evidence="17">
    <location>
        <begin position="1855"/>
        <end position="1937"/>
    </location>
</feature>
<dbReference type="Pfam" id="PF25396">
    <property type="entry name" value="ZNFX1"/>
    <property type="match status" value="1"/>
</dbReference>
<keyword evidence="2" id="KW-0963">Cytoplasm</keyword>
<dbReference type="InterPro" id="IPR000571">
    <property type="entry name" value="Znf_CCCH"/>
</dbReference>
<dbReference type="Gene3D" id="3.40.50.300">
    <property type="entry name" value="P-loop containing nucleotide triphosphate hydrolases"/>
    <property type="match status" value="3"/>
</dbReference>
<evidence type="ECO:0000256" key="5">
    <source>
        <dbReference type="ARBA" id="ARBA00022737"/>
    </source>
</evidence>
<dbReference type="PANTHER" id="PTHR10887:SF341">
    <property type="entry name" value="NFX1-TYPE ZINC FINGER-CONTAINING PROTEIN 1"/>
    <property type="match status" value="1"/>
</dbReference>
<dbReference type="CDD" id="cd18808">
    <property type="entry name" value="SF1_C_Upf1"/>
    <property type="match status" value="1"/>
</dbReference>
<dbReference type="PROSITE" id="PS51981">
    <property type="entry name" value="ZF_RZ"/>
    <property type="match status" value="1"/>
</dbReference>
<keyword evidence="12" id="KW-0391">Immunity</keyword>
<feature type="domain" description="C3H1-type" evidence="15">
    <location>
        <begin position="147"/>
        <end position="174"/>
    </location>
</feature>
<evidence type="ECO:0000259" key="17">
    <source>
        <dbReference type="PROSITE" id="PS51981"/>
    </source>
</evidence>
<keyword evidence="4 13" id="KW-0479">Metal-binding</keyword>
<dbReference type="InterPro" id="IPR000270">
    <property type="entry name" value="PB1_dom"/>
</dbReference>
<keyword evidence="8" id="KW-0378">Hydrolase</keyword>
<dbReference type="GO" id="GO:0005524">
    <property type="term" value="F:ATP binding"/>
    <property type="evidence" value="ECO:0007669"/>
    <property type="project" value="UniProtKB-KW"/>
</dbReference>
<keyword evidence="3" id="KW-0934">Plastid</keyword>
<evidence type="ECO:0000256" key="14">
    <source>
        <dbReference type="SAM" id="MobiDB-lite"/>
    </source>
</evidence>
<dbReference type="InterPro" id="IPR053793">
    <property type="entry name" value="PB1-like"/>
</dbReference>
<dbReference type="GO" id="GO:0031048">
    <property type="term" value="P:regulatory ncRNA-mediated heterochromatin formation"/>
    <property type="evidence" value="ECO:0007669"/>
    <property type="project" value="TreeGrafter"/>
</dbReference>
<evidence type="ECO:0000256" key="4">
    <source>
        <dbReference type="ARBA" id="ARBA00022723"/>
    </source>
</evidence>
<dbReference type="PANTHER" id="PTHR10887">
    <property type="entry name" value="DNA2/NAM7 HELICASE FAMILY"/>
    <property type="match status" value="1"/>
</dbReference>
<keyword evidence="5" id="KW-0677">Repeat</keyword>